<proteinExistence type="inferred from homology"/>
<dbReference type="Pfam" id="PF04098">
    <property type="entry name" value="Rad52_Rad22"/>
    <property type="match status" value="1"/>
</dbReference>
<accession>A0A1T4R8W5</accession>
<keyword evidence="2" id="KW-0227">DNA damage</keyword>
<dbReference type="EMBL" id="FUWX01000049">
    <property type="protein sequence ID" value="SKA12464.1"/>
    <property type="molecule type" value="Genomic_DNA"/>
</dbReference>
<reference evidence="4 5" key="1">
    <citation type="submission" date="2017-02" db="EMBL/GenBank/DDBJ databases">
        <authorList>
            <person name="Peterson S.W."/>
        </authorList>
    </citation>
    <scope>NUCLEOTIDE SEQUENCE [LARGE SCALE GENOMIC DNA]</scope>
    <source>
        <strain evidence="4 5">ATCC 700028</strain>
    </source>
</reference>
<sequence>MDIRKELEKKFDENQLKWRVQSCGLSKGSGKNWAKLTPYLDVITIQERLNSIFDWDNWKTKEYINENHSVTVELILWSERKKEWITRTGTSDIVEKSSQALSDNAIKTAATSAFKRAAACFGIGLYLKEIKEVWGKEVTKETKDAIKCENKKDKVEFYVIPDTEKIKDKLFEKIQIQEKPKTKESLNENIIPLYKENQIGRKKAIELAEEIKKEFPNQYETIIENFKNHFRINKLEELKENELNLIRQSDFQLIQLKYKEFKQKAN</sequence>
<dbReference type="Proteomes" id="UP000191153">
    <property type="component" value="Unassembled WGS sequence"/>
</dbReference>
<evidence type="ECO:0000256" key="1">
    <source>
        <dbReference type="ARBA" id="ARBA00006638"/>
    </source>
</evidence>
<evidence type="ECO:0000313" key="5">
    <source>
        <dbReference type="Proteomes" id="UP000191153"/>
    </source>
</evidence>
<gene>
    <name evidence="4" type="ORF">SAMN02745174_02624</name>
</gene>
<protein>
    <submittedName>
        <fullName evidence="4">Rad52/22 family double-strand break repair protein</fullName>
    </submittedName>
</protein>
<dbReference type="Gene3D" id="3.30.390.80">
    <property type="entry name" value="DNA repair protein Rad52/59/22"/>
    <property type="match status" value="1"/>
</dbReference>
<evidence type="ECO:0000256" key="2">
    <source>
        <dbReference type="ARBA" id="ARBA00022763"/>
    </source>
</evidence>
<organism evidence="4 5">
    <name type="scientific">Cetobacterium ceti</name>
    <dbReference type="NCBI Taxonomy" id="180163"/>
    <lineage>
        <taxon>Bacteria</taxon>
        <taxon>Fusobacteriati</taxon>
        <taxon>Fusobacteriota</taxon>
        <taxon>Fusobacteriia</taxon>
        <taxon>Fusobacteriales</taxon>
        <taxon>Fusobacteriaceae</taxon>
        <taxon>Cetobacterium</taxon>
    </lineage>
</organism>
<comment type="similarity">
    <text evidence="1">Belongs to the RAD52 family.</text>
</comment>
<keyword evidence="5" id="KW-1185">Reference proteome</keyword>
<dbReference type="GO" id="GO:0006310">
    <property type="term" value="P:DNA recombination"/>
    <property type="evidence" value="ECO:0007669"/>
    <property type="project" value="UniProtKB-ARBA"/>
</dbReference>
<dbReference type="STRING" id="180163.SAMN02745174_02624"/>
<dbReference type="RefSeq" id="WP_078695016.1">
    <property type="nucleotide sequence ID" value="NZ_FUWX01000049.1"/>
</dbReference>
<dbReference type="AlphaFoldDB" id="A0A1T4R8W5"/>
<evidence type="ECO:0000313" key="4">
    <source>
        <dbReference type="EMBL" id="SKA12464.1"/>
    </source>
</evidence>
<dbReference type="OrthoDB" id="9805874at2"/>
<name>A0A1T4R8W5_9FUSO</name>
<dbReference type="InterPro" id="IPR041247">
    <property type="entry name" value="Rad52_fam"/>
</dbReference>
<keyword evidence="3" id="KW-0234">DNA repair</keyword>
<dbReference type="InterPro" id="IPR042525">
    <property type="entry name" value="Rad52_Rad59_Rad22_sf"/>
</dbReference>
<evidence type="ECO:0000256" key="3">
    <source>
        <dbReference type="ARBA" id="ARBA00023204"/>
    </source>
</evidence>
<dbReference type="GO" id="GO:0006302">
    <property type="term" value="P:double-strand break repair"/>
    <property type="evidence" value="ECO:0007669"/>
    <property type="project" value="UniProtKB-ARBA"/>
</dbReference>